<sequence length="51" mass="6135">MAYEYTERQLEQWDWAAQAAAWRERALHEARRAAYFQHKAELAEQRKALNA</sequence>
<name>A0ABT9TR47_PAENI</name>
<protein>
    <submittedName>
        <fullName evidence="1">Uncharacterized protein</fullName>
    </submittedName>
</protein>
<organism evidence="1 2">
    <name type="scientific">Paenarthrobacter nicotinovorans</name>
    <name type="common">Arthrobacter nicotinovorans</name>
    <dbReference type="NCBI Taxonomy" id="29320"/>
    <lineage>
        <taxon>Bacteria</taxon>
        <taxon>Bacillati</taxon>
        <taxon>Actinomycetota</taxon>
        <taxon>Actinomycetes</taxon>
        <taxon>Micrococcales</taxon>
        <taxon>Micrococcaceae</taxon>
        <taxon>Paenarthrobacter</taxon>
    </lineage>
</organism>
<evidence type="ECO:0000313" key="2">
    <source>
        <dbReference type="Proteomes" id="UP001244563"/>
    </source>
</evidence>
<accession>A0ABT9TR47</accession>
<gene>
    <name evidence="1" type="ORF">J2T10_003359</name>
</gene>
<dbReference type="EMBL" id="JAUSSW010000010">
    <property type="protein sequence ID" value="MDQ0103694.1"/>
    <property type="molecule type" value="Genomic_DNA"/>
</dbReference>
<dbReference type="RefSeq" id="WP_306878952.1">
    <property type="nucleotide sequence ID" value="NZ_JAUSSW010000010.1"/>
</dbReference>
<proteinExistence type="predicted"/>
<dbReference type="Proteomes" id="UP001244563">
    <property type="component" value="Unassembled WGS sequence"/>
</dbReference>
<comment type="caution">
    <text evidence="1">The sequence shown here is derived from an EMBL/GenBank/DDBJ whole genome shotgun (WGS) entry which is preliminary data.</text>
</comment>
<evidence type="ECO:0000313" key="1">
    <source>
        <dbReference type="EMBL" id="MDQ0103694.1"/>
    </source>
</evidence>
<reference evidence="1 2" key="1">
    <citation type="submission" date="2023-07" db="EMBL/GenBank/DDBJ databases">
        <title>Sorghum-associated microbial communities from plants grown in Nebraska, USA.</title>
        <authorList>
            <person name="Schachtman D."/>
        </authorList>
    </citation>
    <scope>NUCLEOTIDE SEQUENCE [LARGE SCALE GENOMIC DNA]</scope>
    <source>
        <strain evidence="1 2">CC523</strain>
    </source>
</reference>
<keyword evidence="2" id="KW-1185">Reference proteome</keyword>